<keyword evidence="13" id="KW-1185">Reference proteome</keyword>
<evidence type="ECO:0000256" key="5">
    <source>
        <dbReference type="ARBA" id="ARBA00023125"/>
    </source>
</evidence>
<feature type="region of interest" description="Disordered" evidence="10">
    <location>
        <begin position="110"/>
        <end position="132"/>
    </location>
</feature>
<dbReference type="InterPro" id="IPR003196">
    <property type="entry name" value="TFIIF_beta"/>
</dbReference>
<dbReference type="PANTHER" id="PTHR10445">
    <property type="entry name" value="GENERAL TRANSCRIPTION FACTOR IIF SUBUNIT 2"/>
    <property type="match status" value="1"/>
</dbReference>
<dbReference type="GO" id="GO:0006367">
    <property type="term" value="P:transcription initiation at RNA polymerase II promoter"/>
    <property type="evidence" value="ECO:0007669"/>
    <property type="project" value="InterPro"/>
</dbReference>
<feature type="compositionally biased region" description="Acidic residues" evidence="10">
    <location>
        <begin position="120"/>
        <end position="132"/>
    </location>
</feature>
<proteinExistence type="inferred from homology"/>
<evidence type="ECO:0000256" key="1">
    <source>
        <dbReference type="ARBA" id="ARBA00004123"/>
    </source>
</evidence>
<dbReference type="OrthoDB" id="26094at2759"/>
<dbReference type="FunFam" id="1.10.10.10:FF:000035">
    <property type="entry name" value="General transcription factor IIF subunit 2"/>
    <property type="match status" value="1"/>
</dbReference>
<comment type="subcellular location">
    <subcellularLocation>
        <location evidence="1">Nucleus</location>
    </subcellularLocation>
</comment>
<dbReference type="InterPro" id="IPR040450">
    <property type="entry name" value="TFIIF_beta_HTH"/>
</dbReference>
<organism evidence="12 13">
    <name type="scientific">Paraglomus occultum</name>
    <dbReference type="NCBI Taxonomy" id="144539"/>
    <lineage>
        <taxon>Eukaryota</taxon>
        <taxon>Fungi</taxon>
        <taxon>Fungi incertae sedis</taxon>
        <taxon>Mucoromycota</taxon>
        <taxon>Glomeromycotina</taxon>
        <taxon>Glomeromycetes</taxon>
        <taxon>Paraglomerales</taxon>
        <taxon>Paraglomeraceae</taxon>
        <taxon>Paraglomus</taxon>
    </lineage>
</organism>
<protein>
    <recommendedName>
        <fullName evidence="3">Transcription initiation factor IIF subunit beta</fullName>
    </recommendedName>
    <alternativeName>
        <fullName evidence="9">TFIIF medium subunit</fullName>
    </alternativeName>
    <alternativeName>
        <fullName evidence="8">TFIIF-beta</fullName>
    </alternativeName>
</protein>
<evidence type="ECO:0000259" key="11">
    <source>
        <dbReference type="Pfam" id="PF02270"/>
    </source>
</evidence>
<keyword evidence="4" id="KW-0805">Transcription regulation</keyword>
<evidence type="ECO:0000313" key="12">
    <source>
        <dbReference type="EMBL" id="CAG8576600.1"/>
    </source>
</evidence>
<dbReference type="GO" id="GO:0005674">
    <property type="term" value="C:transcription factor TFIIF complex"/>
    <property type="evidence" value="ECO:0007669"/>
    <property type="project" value="InterPro"/>
</dbReference>
<gene>
    <name evidence="12" type="ORF">POCULU_LOCUS6272</name>
</gene>
<dbReference type="Gene3D" id="1.10.10.10">
    <property type="entry name" value="Winged helix-like DNA-binding domain superfamily/Winged helix DNA-binding domain"/>
    <property type="match status" value="1"/>
</dbReference>
<keyword evidence="5" id="KW-0238">DNA-binding</keyword>
<evidence type="ECO:0000313" key="13">
    <source>
        <dbReference type="Proteomes" id="UP000789572"/>
    </source>
</evidence>
<keyword evidence="7" id="KW-0539">Nucleus</keyword>
<dbReference type="InterPro" id="IPR036390">
    <property type="entry name" value="WH_DNA-bd_sf"/>
</dbReference>
<evidence type="ECO:0000256" key="2">
    <source>
        <dbReference type="ARBA" id="ARBA00009543"/>
    </source>
</evidence>
<dbReference type="Proteomes" id="UP000789572">
    <property type="component" value="Unassembled WGS sequence"/>
</dbReference>
<comment type="caution">
    <text evidence="12">The sequence shown here is derived from an EMBL/GenBank/DDBJ whole genome shotgun (WGS) entry which is preliminary data.</text>
</comment>
<dbReference type="AlphaFoldDB" id="A0A9N9G4I8"/>
<dbReference type="SUPFAM" id="SSF46785">
    <property type="entry name" value="Winged helix' DNA-binding domain"/>
    <property type="match status" value="1"/>
</dbReference>
<evidence type="ECO:0000256" key="4">
    <source>
        <dbReference type="ARBA" id="ARBA00023015"/>
    </source>
</evidence>
<dbReference type="EMBL" id="CAJVPJ010001123">
    <property type="protein sequence ID" value="CAG8576600.1"/>
    <property type="molecule type" value="Genomic_DNA"/>
</dbReference>
<dbReference type="GO" id="GO:0003677">
    <property type="term" value="F:DNA binding"/>
    <property type="evidence" value="ECO:0007669"/>
    <property type="project" value="UniProtKB-KW"/>
</dbReference>
<evidence type="ECO:0000256" key="7">
    <source>
        <dbReference type="ARBA" id="ARBA00023242"/>
    </source>
</evidence>
<evidence type="ECO:0000256" key="8">
    <source>
        <dbReference type="ARBA" id="ARBA00081473"/>
    </source>
</evidence>
<keyword evidence="6" id="KW-0804">Transcription</keyword>
<feature type="domain" description="TFIIF beta subunit HTH" evidence="11">
    <location>
        <begin position="35"/>
        <end position="98"/>
    </location>
</feature>
<dbReference type="InterPro" id="IPR036388">
    <property type="entry name" value="WH-like_DNA-bd_sf"/>
</dbReference>
<name>A0A9N9G4I8_9GLOM</name>
<dbReference type="PANTHER" id="PTHR10445:SF0">
    <property type="entry name" value="GENERAL TRANSCRIPTION FACTOR IIF SUBUNIT 2"/>
    <property type="match status" value="1"/>
</dbReference>
<sequence>MDENENRASGSSGAAITKFGNPVLNQQVSIEQKTTRMPKNELIDLLFNAFELYAYWSLIGLKTYVKQPESYLEEVLSEIATLDKEGTYGNFYHLKPEYSRQTATHESIATVGSTSGNSGVDDDTALENNDDD</sequence>
<comment type="similarity">
    <text evidence="2">Belongs to the TFIIF beta subunit family.</text>
</comment>
<evidence type="ECO:0000256" key="6">
    <source>
        <dbReference type="ARBA" id="ARBA00023163"/>
    </source>
</evidence>
<evidence type="ECO:0000256" key="9">
    <source>
        <dbReference type="ARBA" id="ARBA00081863"/>
    </source>
</evidence>
<reference evidence="12" key="1">
    <citation type="submission" date="2021-06" db="EMBL/GenBank/DDBJ databases">
        <authorList>
            <person name="Kallberg Y."/>
            <person name="Tangrot J."/>
            <person name="Rosling A."/>
        </authorList>
    </citation>
    <scope>NUCLEOTIDE SEQUENCE</scope>
    <source>
        <strain evidence="12">IA702</strain>
    </source>
</reference>
<dbReference type="Pfam" id="PF02270">
    <property type="entry name" value="TFIIF_beta"/>
    <property type="match status" value="1"/>
</dbReference>
<evidence type="ECO:0000256" key="3">
    <source>
        <dbReference type="ARBA" id="ARBA00021453"/>
    </source>
</evidence>
<accession>A0A9N9G4I8</accession>
<evidence type="ECO:0000256" key="10">
    <source>
        <dbReference type="SAM" id="MobiDB-lite"/>
    </source>
</evidence>